<comment type="caution">
    <text evidence="3">The sequence shown here is derived from an EMBL/GenBank/DDBJ whole genome shotgun (WGS) entry which is preliminary data.</text>
</comment>
<dbReference type="InterPro" id="IPR001087">
    <property type="entry name" value="GDSL"/>
</dbReference>
<accession>A0ABR2WPW5</accession>
<dbReference type="EMBL" id="JASJQH010000609">
    <property type="protein sequence ID" value="KAK9763558.1"/>
    <property type="molecule type" value="Genomic_DNA"/>
</dbReference>
<dbReference type="InterPro" id="IPR036514">
    <property type="entry name" value="SGNH_hydro_sf"/>
</dbReference>
<proteinExistence type="predicted"/>
<dbReference type="PANTHER" id="PTHR45642:SF139">
    <property type="entry name" value="SGNH HYDROLASE-TYPE ESTERASE DOMAIN-CONTAINING PROTEIN"/>
    <property type="match status" value="1"/>
</dbReference>
<dbReference type="SUPFAM" id="SSF52266">
    <property type="entry name" value="SGNH hydrolase"/>
    <property type="match status" value="1"/>
</dbReference>
<gene>
    <name evidence="3" type="ORF">K7432_009646</name>
</gene>
<dbReference type="Pfam" id="PF00657">
    <property type="entry name" value="Lipase_GDSL"/>
    <property type="match status" value="1"/>
</dbReference>
<dbReference type="PANTHER" id="PTHR45642">
    <property type="entry name" value="GDSL ESTERASE/LIPASE EXL3"/>
    <property type="match status" value="1"/>
</dbReference>
<keyword evidence="1 2" id="KW-0732">Signal</keyword>
<sequence length="282" mass="32065">MIKIIVLFTILTSQVYARINRIIAYADSYTDNGNDFRYSGFPPAPYYEGRFSNGPTWIDYTTKNLGLSQINHGFGGATSNNDYIYSIFNGFIVPGFKQQIDRVPPPSGNQEGNLYAVFFAANDISGLANPGDFYIQKKYTTNTIIDNIVAGIEKLIAKYKARNFIVFNQPPLDRFPIIKSKDKPYFKDLINRFNSDLFKRVDMIENAKVIHVDVHAFFTGILNNPTKYGFKNTKAGCFNIYTKSLCKNVSEHVLWDRIHPTADVHKLLGDYVTTIISKNFDI</sequence>
<dbReference type="CDD" id="cd01846">
    <property type="entry name" value="fatty_acyltransferase_like"/>
    <property type="match status" value="1"/>
</dbReference>
<keyword evidence="4" id="KW-1185">Reference proteome</keyword>
<protein>
    <submittedName>
        <fullName evidence="3">Uncharacterized protein</fullName>
    </submittedName>
</protein>
<feature type="signal peptide" evidence="2">
    <location>
        <begin position="1"/>
        <end position="17"/>
    </location>
</feature>
<evidence type="ECO:0000256" key="2">
    <source>
        <dbReference type="SAM" id="SignalP"/>
    </source>
</evidence>
<dbReference type="Proteomes" id="UP001479436">
    <property type="component" value="Unassembled WGS sequence"/>
</dbReference>
<evidence type="ECO:0000256" key="1">
    <source>
        <dbReference type="ARBA" id="ARBA00022729"/>
    </source>
</evidence>
<evidence type="ECO:0000313" key="3">
    <source>
        <dbReference type="EMBL" id="KAK9763558.1"/>
    </source>
</evidence>
<name>A0ABR2WPW5_9FUNG</name>
<reference evidence="3 4" key="1">
    <citation type="submission" date="2023-04" db="EMBL/GenBank/DDBJ databases">
        <title>Genome of Basidiobolus ranarum AG-B5.</title>
        <authorList>
            <person name="Stajich J.E."/>
            <person name="Carter-House D."/>
            <person name="Gryganskyi A."/>
        </authorList>
    </citation>
    <scope>NUCLEOTIDE SEQUENCE [LARGE SCALE GENOMIC DNA]</scope>
    <source>
        <strain evidence="3 4">AG-B5</strain>
    </source>
</reference>
<organism evidence="3 4">
    <name type="scientific">Basidiobolus ranarum</name>
    <dbReference type="NCBI Taxonomy" id="34480"/>
    <lineage>
        <taxon>Eukaryota</taxon>
        <taxon>Fungi</taxon>
        <taxon>Fungi incertae sedis</taxon>
        <taxon>Zoopagomycota</taxon>
        <taxon>Entomophthoromycotina</taxon>
        <taxon>Basidiobolomycetes</taxon>
        <taxon>Basidiobolales</taxon>
        <taxon>Basidiobolaceae</taxon>
        <taxon>Basidiobolus</taxon>
    </lineage>
</organism>
<dbReference type="Gene3D" id="3.40.50.1110">
    <property type="entry name" value="SGNH hydrolase"/>
    <property type="match status" value="1"/>
</dbReference>
<evidence type="ECO:0000313" key="4">
    <source>
        <dbReference type="Proteomes" id="UP001479436"/>
    </source>
</evidence>
<dbReference type="InterPro" id="IPR050592">
    <property type="entry name" value="GDSL_lipolytic_enzyme"/>
</dbReference>
<feature type="chain" id="PRO_5045987900" evidence="2">
    <location>
        <begin position="18"/>
        <end position="282"/>
    </location>
</feature>